<dbReference type="CDD" id="cd19512">
    <property type="entry name" value="RecA-like_ATAD3-like"/>
    <property type="match status" value="1"/>
</dbReference>
<dbReference type="GO" id="GO:0008270">
    <property type="term" value="F:zinc ion binding"/>
    <property type="evidence" value="ECO:0007669"/>
    <property type="project" value="TreeGrafter"/>
</dbReference>
<evidence type="ECO:0000256" key="5">
    <source>
        <dbReference type="ARBA" id="ARBA00022840"/>
    </source>
</evidence>
<evidence type="ECO:0000256" key="11">
    <source>
        <dbReference type="SAM" id="MobiDB-lite"/>
    </source>
</evidence>
<dbReference type="AlphaFoldDB" id="T1ISF4"/>
<dbReference type="HOGENOM" id="CLU_011488_2_0_1"/>
<dbReference type="OMA" id="HKSITGG"/>
<evidence type="ECO:0000256" key="10">
    <source>
        <dbReference type="SAM" id="Coils"/>
    </source>
</evidence>
<feature type="domain" description="AAA+ ATPase" evidence="12">
    <location>
        <begin position="346"/>
        <end position="479"/>
    </location>
</feature>
<evidence type="ECO:0000313" key="13">
    <source>
        <dbReference type="EnsemblMetazoa" id="SMAR004026-PA"/>
    </source>
</evidence>
<reference evidence="13" key="2">
    <citation type="submission" date="2015-02" db="UniProtKB">
        <authorList>
            <consortium name="EnsemblMetazoa"/>
        </authorList>
    </citation>
    <scope>IDENTIFICATION</scope>
</reference>
<dbReference type="GO" id="GO:0016887">
    <property type="term" value="F:ATP hydrolysis activity"/>
    <property type="evidence" value="ECO:0007669"/>
    <property type="project" value="InterPro"/>
</dbReference>
<evidence type="ECO:0000256" key="6">
    <source>
        <dbReference type="ARBA" id="ARBA00023054"/>
    </source>
</evidence>
<reference evidence="14" key="1">
    <citation type="submission" date="2011-05" db="EMBL/GenBank/DDBJ databases">
        <authorList>
            <person name="Richards S.R."/>
            <person name="Qu J."/>
            <person name="Jiang H."/>
            <person name="Jhangiani S.N."/>
            <person name="Agravi P."/>
            <person name="Goodspeed R."/>
            <person name="Gross S."/>
            <person name="Mandapat C."/>
            <person name="Jackson L."/>
            <person name="Mathew T."/>
            <person name="Pu L."/>
            <person name="Thornton R."/>
            <person name="Saada N."/>
            <person name="Wilczek-Boney K.B."/>
            <person name="Lee S."/>
            <person name="Kovar C."/>
            <person name="Wu Y."/>
            <person name="Scherer S.E."/>
            <person name="Worley K.C."/>
            <person name="Muzny D.M."/>
            <person name="Gibbs R."/>
        </authorList>
    </citation>
    <scope>NUCLEOTIDE SEQUENCE</scope>
    <source>
        <strain evidence="14">Brora</strain>
    </source>
</reference>
<feature type="region of interest" description="Disordered" evidence="11">
    <location>
        <begin position="8"/>
        <end position="44"/>
    </location>
</feature>
<name>T1ISF4_STRMM</name>
<accession>T1ISF4</accession>
<dbReference type="EnsemblMetazoa" id="SMAR004026-RA">
    <property type="protein sequence ID" value="SMAR004026-PA"/>
    <property type="gene ID" value="SMAR004026"/>
</dbReference>
<organism evidence="13 14">
    <name type="scientific">Strigamia maritima</name>
    <name type="common">European centipede</name>
    <name type="synonym">Geophilus maritimus</name>
    <dbReference type="NCBI Taxonomy" id="126957"/>
    <lineage>
        <taxon>Eukaryota</taxon>
        <taxon>Metazoa</taxon>
        <taxon>Ecdysozoa</taxon>
        <taxon>Arthropoda</taxon>
        <taxon>Myriapoda</taxon>
        <taxon>Chilopoda</taxon>
        <taxon>Pleurostigmophora</taxon>
        <taxon>Geophilomorpha</taxon>
        <taxon>Linotaeniidae</taxon>
        <taxon>Strigamia</taxon>
    </lineage>
</organism>
<dbReference type="PhylomeDB" id="T1ISF4"/>
<dbReference type="Pfam" id="PF12037">
    <property type="entry name" value="ATAD3_N"/>
    <property type="match status" value="1"/>
</dbReference>
<keyword evidence="7" id="KW-0496">Mitochondrion</keyword>
<dbReference type="Proteomes" id="UP000014500">
    <property type="component" value="Unassembled WGS sequence"/>
</dbReference>
<feature type="compositionally biased region" description="Basic and acidic residues" evidence="11">
    <location>
        <begin position="574"/>
        <end position="587"/>
    </location>
</feature>
<evidence type="ECO:0000256" key="3">
    <source>
        <dbReference type="ARBA" id="ARBA00022741"/>
    </source>
</evidence>
<dbReference type="InterPro" id="IPR003593">
    <property type="entry name" value="AAA+_ATPase"/>
</dbReference>
<dbReference type="PANTHER" id="PTHR23075">
    <property type="entry name" value="PUTATIVE ATP-ASE"/>
    <property type="match status" value="1"/>
</dbReference>
<dbReference type="STRING" id="126957.T1ISF4"/>
<dbReference type="Gene3D" id="3.40.50.300">
    <property type="entry name" value="P-loop containing nucleotide triphosphate hydrolases"/>
    <property type="match status" value="1"/>
</dbReference>
<comment type="subcellular location">
    <subcellularLocation>
        <location evidence="1">Mitochondrion inner membrane</location>
    </subcellularLocation>
    <subcellularLocation>
        <location evidence="2">Mitochondrion matrix</location>
        <location evidence="2">Mitochondrion nucleoid</location>
    </subcellularLocation>
</comment>
<evidence type="ECO:0000256" key="9">
    <source>
        <dbReference type="ARBA" id="ARBA00023271"/>
    </source>
</evidence>
<dbReference type="SUPFAM" id="SSF52540">
    <property type="entry name" value="P-loop containing nucleoside triphosphate hydrolases"/>
    <property type="match status" value="1"/>
</dbReference>
<protein>
    <recommendedName>
        <fullName evidence="12">AAA+ ATPase domain-containing protein</fullName>
    </recommendedName>
</protein>
<dbReference type="InterPro" id="IPR003959">
    <property type="entry name" value="ATPase_AAA_core"/>
</dbReference>
<keyword evidence="6 10" id="KW-0175">Coiled coil</keyword>
<dbReference type="eggNOG" id="KOG0742">
    <property type="taxonomic scope" value="Eukaryota"/>
</dbReference>
<keyword evidence="3" id="KW-0547">Nucleotide-binding</keyword>
<sequence length="622" mass="69325">MSWIFGIKNPNQNLPQFPIPPAGDAGGGSGSSGSSGGGVPVDKSGKMEAYRFDSSALERAAKAAKELELSRNAKDALDLSKMQEMTMQLDHQKRIKEYEAHVEQTKLDQIRLQAEERRKTLAEETKQHQQRALYQDQLARKRYEDELLQHQRMNDENLRKQEESTAKQEAMRKAAIEHEMELRTKGEIRRVEAEVHAKGKVDRENHDLYLDRLHQKAAENRTAILESIKTVSDVLGTGFNKFISDWDKVFATAIGLSVLAVGVYSAKRGTGVLARYIEARLKKPVLVRETSRLTPFEMLKHPITTAVRLMNKPQDALAGVVLDPKLETRLRDIAIATGNTKRNKGMFRNIIMYGPPGTGKTLFAKRLAMHSGMDYAIMTGGDVAPMAREGVTAMHKLFDWASTSRRGLLLFIDEADAFLRKRSLGLTSEDLRATLNAFLYKTGDQSNKFMLVLASNVPEEFDWAVNDRIDEMVEFTLPGLEERERLVRLYFGQYVLQPAAEGKRRLKVSQFDYGKLCSDIAAQTSGLSGREIAKLGVAWQAAAYASEDGILTHQMALDRVADAIKQNKQKVEWMSEQEAKKDGRLPDTDESVGIKTSGSSTSSIGGMAGNSIPMSAAAKERS</sequence>
<dbReference type="InterPro" id="IPR027417">
    <property type="entry name" value="P-loop_NTPase"/>
</dbReference>
<evidence type="ECO:0000313" key="14">
    <source>
        <dbReference type="Proteomes" id="UP000014500"/>
    </source>
</evidence>
<feature type="coiled-coil region" evidence="10">
    <location>
        <begin position="95"/>
        <end position="132"/>
    </location>
</feature>
<feature type="compositionally biased region" description="Low complexity" evidence="11">
    <location>
        <begin position="591"/>
        <end position="605"/>
    </location>
</feature>
<keyword evidence="14" id="KW-1185">Reference proteome</keyword>
<feature type="compositionally biased region" description="Gly residues" evidence="11">
    <location>
        <begin position="24"/>
        <end position="39"/>
    </location>
</feature>
<dbReference type="GO" id="GO:0005524">
    <property type="term" value="F:ATP binding"/>
    <property type="evidence" value="ECO:0007669"/>
    <property type="project" value="UniProtKB-KW"/>
</dbReference>
<proteinExistence type="predicted"/>
<dbReference type="GO" id="GO:0042645">
    <property type="term" value="C:mitochondrial nucleoid"/>
    <property type="evidence" value="ECO:0007669"/>
    <property type="project" value="UniProtKB-SubCell"/>
</dbReference>
<evidence type="ECO:0000256" key="8">
    <source>
        <dbReference type="ARBA" id="ARBA00023136"/>
    </source>
</evidence>
<dbReference type="InterPro" id="IPR021911">
    <property type="entry name" value="ATAD3_N"/>
</dbReference>
<evidence type="ECO:0000256" key="2">
    <source>
        <dbReference type="ARBA" id="ARBA00004436"/>
    </source>
</evidence>
<dbReference type="GO" id="GO:0007005">
    <property type="term" value="P:mitochondrion organization"/>
    <property type="evidence" value="ECO:0007669"/>
    <property type="project" value="TreeGrafter"/>
</dbReference>
<evidence type="ECO:0000259" key="12">
    <source>
        <dbReference type="SMART" id="SM00382"/>
    </source>
</evidence>
<evidence type="ECO:0000256" key="4">
    <source>
        <dbReference type="ARBA" id="ARBA00022792"/>
    </source>
</evidence>
<dbReference type="FunFam" id="3.40.50.300:FF:000470">
    <property type="entry name" value="ATPase family, AAA domain containing 3A"/>
    <property type="match status" value="1"/>
</dbReference>
<evidence type="ECO:0000256" key="7">
    <source>
        <dbReference type="ARBA" id="ARBA00023128"/>
    </source>
</evidence>
<dbReference type="GO" id="GO:0005743">
    <property type="term" value="C:mitochondrial inner membrane"/>
    <property type="evidence" value="ECO:0007669"/>
    <property type="project" value="UniProtKB-SubCell"/>
</dbReference>
<keyword evidence="4" id="KW-0999">Mitochondrion inner membrane</keyword>
<dbReference type="SMART" id="SM00382">
    <property type="entry name" value="AAA"/>
    <property type="match status" value="1"/>
</dbReference>
<dbReference type="Pfam" id="PF00004">
    <property type="entry name" value="AAA"/>
    <property type="match status" value="1"/>
</dbReference>
<keyword evidence="9" id="KW-1135">Mitochondrion nucleoid</keyword>
<dbReference type="PANTHER" id="PTHR23075:SF0">
    <property type="entry name" value="ATPASE FAMILY AAA DOMAIN-CONTAINING PROTEIN 3"/>
    <property type="match status" value="1"/>
</dbReference>
<keyword evidence="8" id="KW-0472">Membrane</keyword>
<dbReference type="EMBL" id="JH431430">
    <property type="status" value="NOT_ANNOTATED_CDS"/>
    <property type="molecule type" value="Genomic_DNA"/>
</dbReference>
<evidence type="ECO:0000256" key="1">
    <source>
        <dbReference type="ARBA" id="ARBA00004273"/>
    </source>
</evidence>
<keyword evidence="5" id="KW-0067">ATP-binding</keyword>
<feature type="region of interest" description="Disordered" evidence="11">
    <location>
        <begin position="574"/>
        <end position="622"/>
    </location>
</feature>